<dbReference type="Proteomes" id="UP000054217">
    <property type="component" value="Unassembled WGS sequence"/>
</dbReference>
<dbReference type="OrthoDB" id="3200967at2759"/>
<feature type="domain" description="CxC1-like cysteine cluster associated with KDZ transposases" evidence="1">
    <location>
        <begin position="1"/>
        <end position="60"/>
    </location>
</feature>
<organism evidence="2 3">
    <name type="scientific">Pisolithus tinctorius Marx 270</name>
    <dbReference type="NCBI Taxonomy" id="870435"/>
    <lineage>
        <taxon>Eukaryota</taxon>
        <taxon>Fungi</taxon>
        <taxon>Dikarya</taxon>
        <taxon>Basidiomycota</taxon>
        <taxon>Agaricomycotina</taxon>
        <taxon>Agaricomycetes</taxon>
        <taxon>Agaricomycetidae</taxon>
        <taxon>Boletales</taxon>
        <taxon>Sclerodermatineae</taxon>
        <taxon>Pisolithaceae</taxon>
        <taxon>Pisolithus</taxon>
    </lineage>
</organism>
<reference evidence="2 3" key="1">
    <citation type="submission" date="2014-04" db="EMBL/GenBank/DDBJ databases">
        <authorList>
            <consortium name="DOE Joint Genome Institute"/>
            <person name="Kuo A."/>
            <person name="Kohler A."/>
            <person name="Costa M.D."/>
            <person name="Nagy L.G."/>
            <person name="Floudas D."/>
            <person name="Copeland A."/>
            <person name="Barry K.W."/>
            <person name="Cichocki N."/>
            <person name="Veneault-Fourrey C."/>
            <person name="LaButti K."/>
            <person name="Lindquist E.A."/>
            <person name="Lipzen A."/>
            <person name="Lundell T."/>
            <person name="Morin E."/>
            <person name="Murat C."/>
            <person name="Sun H."/>
            <person name="Tunlid A."/>
            <person name="Henrissat B."/>
            <person name="Grigoriev I.V."/>
            <person name="Hibbett D.S."/>
            <person name="Martin F."/>
            <person name="Nordberg H.P."/>
            <person name="Cantor M.N."/>
            <person name="Hua S.X."/>
        </authorList>
    </citation>
    <scope>NUCLEOTIDE SEQUENCE [LARGE SCALE GENOMIC DNA]</scope>
    <source>
        <strain evidence="2 3">Marx 270</strain>
    </source>
</reference>
<feature type="non-terminal residue" evidence="2">
    <location>
        <position position="1"/>
    </location>
</feature>
<name>A0A0C3NWC7_PISTI</name>
<dbReference type="Pfam" id="PF18802">
    <property type="entry name" value="CxC1"/>
    <property type="match status" value="1"/>
</dbReference>
<dbReference type="AlphaFoldDB" id="A0A0C3NWC7"/>
<evidence type="ECO:0000313" key="3">
    <source>
        <dbReference type="Proteomes" id="UP000054217"/>
    </source>
</evidence>
<dbReference type="STRING" id="870435.A0A0C3NWC7"/>
<accession>A0A0C3NWC7</accession>
<dbReference type="InParanoid" id="A0A0C3NWC7"/>
<evidence type="ECO:0000259" key="1">
    <source>
        <dbReference type="Pfam" id="PF18802"/>
    </source>
</evidence>
<evidence type="ECO:0000313" key="2">
    <source>
        <dbReference type="EMBL" id="KIN99493.1"/>
    </source>
</evidence>
<dbReference type="EMBL" id="KN832004">
    <property type="protein sequence ID" value="KIN99493.1"/>
    <property type="molecule type" value="Genomic_DNA"/>
</dbReference>
<keyword evidence="3" id="KW-1185">Reference proteome</keyword>
<protein>
    <recommendedName>
        <fullName evidence="1">CxC1-like cysteine cluster associated with KDZ transposases domain-containing protein</fullName>
    </recommendedName>
</protein>
<gene>
    <name evidence="2" type="ORF">M404DRAFT_92548</name>
</gene>
<dbReference type="InterPro" id="IPR041320">
    <property type="entry name" value="CxC1"/>
</dbReference>
<sequence>CACTPAPICLMGHGLFASSPVVPTLAVDLRVLEFVKKLFVWLTPNTTAWCEALESFLDGRGYRLLFKDNLQWCFSNAYHWYTVLTIYVEDHISAMV</sequence>
<feature type="non-terminal residue" evidence="2">
    <location>
        <position position="96"/>
    </location>
</feature>
<reference evidence="3" key="2">
    <citation type="submission" date="2015-01" db="EMBL/GenBank/DDBJ databases">
        <title>Evolutionary Origins and Diversification of the Mycorrhizal Mutualists.</title>
        <authorList>
            <consortium name="DOE Joint Genome Institute"/>
            <consortium name="Mycorrhizal Genomics Consortium"/>
            <person name="Kohler A."/>
            <person name="Kuo A."/>
            <person name="Nagy L.G."/>
            <person name="Floudas D."/>
            <person name="Copeland A."/>
            <person name="Barry K.W."/>
            <person name="Cichocki N."/>
            <person name="Veneault-Fourrey C."/>
            <person name="LaButti K."/>
            <person name="Lindquist E.A."/>
            <person name="Lipzen A."/>
            <person name="Lundell T."/>
            <person name="Morin E."/>
            <person name="Murat C."/>
            <person name="Riley R."/>
            <person name="Ohm R."/>
            <person name="Sun H."/>
            <person name="Tunlid A."/>
            <person name="Henrissat B."/>
            <person name="Grigoriev I.V."/>
            <person name="Hibbett D.S."/>
            <person name="Martin F."/>
        </authorList>
    </citation>
    <scope>NUCLEOTIDE SEQUENCE [LARGE SCALE GENOMIC DNA]</scope>
    <source>
        <strain evidence="3">Marx 270</strain>
    </source>
</reference>
<proteinExistence type="predicted"/>
<dbReference type="HOGENOM" id="CLU_004552_7_0_1"/>